<evidence type="ECO:0000256" key="6">
    <source>
        <dbReference type="ARBA" id="ARBA00022679"/>
    </source>
</evidence>
<feature type="domain" description="Fringe-like glycosyltransferase" evidence="12">
    <location>
        <begin position="226"/>
        <end position="454"/>
    </location>
</feature>
<keyword evidence="7" id="KW-0812">Transmembrane</keyword>
<dbReference type="Proteomes" id="UP001152797">
    <property type="component" value="Unassembled WGS sequence"/>
</dbReference>
<dbReference type="EMBL" id="CAMXCT010006571">
    <property type="protein sequence ID" value="CAI4016202.1"/>
    <property type="molecule type" value="Genomic_DNA"/>
</dbReference>
<dbReference type="GO" id="GO:0000166">
    <property type="term" value="F:nucleotide binding"/>
    <property type="evidence" value="ECO:0007669"/>
    <property type="project" value="UniProtKB-KW"/>
</dbReference>
<dbReference type="InterPro" id="IPR003378">
    <property type="entry name" value="Fringe-like_glycosylTrfase"/>
</dbReference>
<keyword evidence="10" id="KW-1133">Transmembrane helix</keyword>
<comment type="caution">
    <text evidence="13">The sequence shown here is derived from an EMBL/GenBank/DDBJ whole genome shotgun (WGS) entry which is preliminary data.</text>
</comment>
<keyword evidence="11" id="KW-0472">Membrane</keyword>
<comment type="similarity">
    <text evidence="3">Belongs to the glycosyltransferase 31 family. Beta3-Gal-T subfamily.</text>
</comment>
<evidence type="ECO:0000256" key="11">
    <source>
        <dbReference type="ARBA" id="ARBA00023136"/>
    </source>
</evidence>
<dbReference type="EMBL" id="CAMXCT030006571">
    <property type="protein sequence ID" value="CAL4803514.1"/>
    <property type="molecule type" value="Genomic_DNA"/>
</dbReference>
<evidence type="ECO:0000256" key="4">
    <source>
        <dbReference type="ARBA" id="ARBA00012557"/>
    </source>
</evidence>
<dbReference type="PANTHER" id="PTHR23033:SF14">
    <property type="entry name" value="GLYCOPROTEIN-N-ACETYLGALACTOSAMINE 3-BETA-GALACTOSYLTRANSFERASE 1-RELATED"/>
    <property type="match status" value="1"/>
</dbReference>
<comment type="subcellular location">
    <subcellularLocation>
        <location evidence="1">Membrane</location>
        <topology evidence="1">Single-pass type II membrane protein</topology>
    </subcellularLocation>
</comment>
<evidence type="ECO:0000256" key="10">
    <source>
        <dbReference type="ARBA" id="ARBA00022989"/>
    </source>
</evidence>
<evidence type="ECO:0000256" key="8">
    <source>
        <dbReference type="ARBA" id="ARBA00022741"/>
    </source>
</evidence>
<evidence type="ECO:0000313" key="15">
    <source>
        <dbReference type="Proteomes" id="UP001152797"/>
    </source>
</evidence>
<accession>A0A9P1DVI2</accession>
<reference evidence="14" key="2">
    <citation type="submission" date="2024-04" db="EMBL/GenBank/DDBJ databases">
        <authorList>
            <person name="Chen Y."/>
            <person name="Shah S."/>
            <person name="Dougan E. K."/>
            <person name="Thang M."/>
            <person name="Chan C."/>
        </authorList>
    </citation>
    <scope>NUCLEOTIDE SEQUENCE [LARGE SCALE GENOMIC DNA]</scope>
</reference>
<dbReference type="GO" id="GO:0016020">
    <property type="term" value="C:membrane"/>
    <property type="evidence" value="ECO:0007669"/>
    <property type="project" value="UniProtKB-SubCell"/>
</dbReference>
<evidence type="ECO:0000256" key="1">
    <source>
        <dbReference type="ARBA" id="ARBA00004606"/>
    </source>
</evidence>
<keyword evidence="15" id="KW-1185">Reference proteome</keyword>
<evidence type="ECO:0000256" key="2">
    <source>
        <dbReference type="ARBA" id="ARBA00004922"/>
    </source>
</evidence>
<protein>
    <recommendedName>
        <fullName evidence="4">N-acetylgalactosaminide beta-1,3-galactosyltransferase</fullName>
        <ecNumber evidence="4">2.4.1.122</ecNumber>
    </recommendedName>
</protein>
<sequence length="499" mass="56163">MGSIQAIFATLGCLHMAGAEIQLYVRSQGLAHQTMAMNELLAAVVEAGWPHTSVVSMKDAEEELRHGGLWSYFPWIWLSEKKRLKSKRSARGGRWLVFLEASTMVAPKVLGQLLSAYDAREAWYLGRALKDEQMSIIHHYQQEPPYPLAHAGFALSGGLLRKLVLDLEEKPLGGGQQIEPVWELASRLSKMGIAITDHRGFCLEAATGCATWARSLEPFRPSMGLTAAELVIAVKTVEKFHSVRLPLLKEFWTDESAVEVLYLSNTKSHCVQEADLGCNDLVDIIDLSLEFGDMVDPSKESNKQGSGHCTKMQAILRYLHRSRPSRRWYVVTDDDTLVNVPRLLRVLDSHDDSLAIYLGERYGWSHMQDRDGTNYITTGAGMALSNAALQRLMSCSTCNCRAPDAPDDMSLGTWFRNLGIEATHEEGFHQSEPQNYHKELLGASDPPVSFHRFNARLPGSASAEEFHEARRQSWSSWRKNYFKQDWYFCTWLTGTPDCH</sequence>
<keyword evidence="5" id="KW-0328">Glycosyltransferase</keyword>
<evidence type="ECO:0000259" key="12">
    <source>
        <dbReference type="Pfam" id="PF02434"/>
    </source>
</evidence>
<evidence type="ECO:0000256" key="7">
    <source>
        <dbReference type="ARBA" id="ARBA00022692"/>
    </source>
</evidence>
<evidence type="ECO:0000256" key="9">
    <source>
        <dbReference type="ARBA" id="ARBA00022968"/>
    </source>
</evidence>
<reference evidence="13" key="1">
    <citation type="submission" date="2022-10" db="EMBL/GenBank/DDBJ databases">
        <authorList>
            <person name="Chen Y."/>
            <person name="Dougan E. K."/>
            <person name="Chan C."/>
            <person name="Rhodes N."/>
            <person name="Thang M."/>
        </authorList>
    </citation>
    <scope>NUCLEOTIDE SEQUENCE</scope>
</reference>
<keyword evidence="8" id="KW-0547">Nucleotide-binding</keyword>
<keyword evidence="6" id="KW-0808">Transferase</keyword>
<keyword evidence="9" id="KW-0735">Signal-anchor</keyword>
<evidence type="ECO:0000313" key="13">
    <source>
        <dbReference type="EMBL" id="CAI4016202.1"/>
    </source>
</evidence>
<evidence type="ECO:0000313" key="14">
    <source>
        <dbReference type="EMBL" id="CAL1169577.1"/>
    </source>
</evidence>
<dbReference type="Gene3D" id="3.90.550.50">
    <property type="match status" value="2"/>
</dbReference>
<gene>
    <name evidence="13" type="ORF">C1SCF055_LOCUS40958</name>
</gene>
<dbReference type="InterPro" id="IPR026050">
    <property type="entry name" value="C1GALT1/C1GALT1_chp1"/>
</dbReference>
<dbReference type="Pfam" id="PF02434">
    <property type="entry name" value="Fringe"/>
    <property type="match status" value="2"/>
</dbReference>
<feature type="domain" description="Fringe-like glycosyltransferase" evidence="12">
    <location>
        <begin position="87"/>
        <end position="163"/>
    </location>
</feature>
<dbReference type="PANTHER" id="PTHR23033">
    <property type="entry name" value="BETA1,3-GALACTOSYLTRANSFERASE"/>
    <property type="match status" value="1"/>
</dbReference>
<proteinExistence type="inferred from homology"/>
<dbReference type="EMBL" id="CAMXCT020006571">
    <property type="protein sequence ID" value="CAL1169577.1"/>
    <property type="molecule type" value="Genomic_DNA"/>
</dbReference>
<dbReference type="EC" id="2.4.1.122" evidence="4"/>
<evidence type="ECO:0000256" key="3">
    <source>
        <dbReference type="ARBA" id="ARBA00006462"/>
    </source>
</evidence>
<evidence type="ECO:0000256" key="5">
    <source>
        <dbReference type="ARBA" id="ARBA00022676"/>
    </source>
</evidence>
<comment type="pathway">
    <text evidence="2">Protein modification; protein glycosylation.</text>
</comment>
<name>A0A9P1DVI2_9DINO</name>
<organism evidence="13">
    <name type="scientific">Cladocopium goreaui</name>
    <dbReference type="NCBI Taxonomy" id="2562237"/>
    <lineage>
        <taxon>Eukaryota</taxon>
        <taxon>Sar</taxon>
        <taxon>Alveolata</taxon>
        <taxon>Dinophyceae</taxon>
        <taxon>Suessiales</taxon>
        <taxon>Symbiodiniaceae</taxon>
        <taxon>Cladocopium</taxon>
    </lineage>
</organism>
<dbReference type="AlphaFoldDB" id="A0A9P1DVI2"/>
<dbReference type="OrthoDB" id="421979at2759"/>
<dbReference type="GO" id="GO:0016263">
    <property type="term" value="F:glycoprotein-N-acetylgalactosamine 3-beta-galactosyltransferase activity"/>
    <property type="evidence" value="ECO:0007669"/>
    <property type="project" value="UniProtKB-EC"/>
</dbReference>